<dbReference type="PANTHER" id="PTHR33371">
    <property type="entry name" value="INTERMEMBRANE PHOSPHOLIPID TRANSPORT SYSTEM BINDING PROTEIN MLAD-RELATED"/>
    <property type="match status" value="1"/>
</dbReference>
<dbReference type="PANTHER" id="PTHR33371:SF17">
    <property type="entry name" value="MCE-FAMILY PROTEIN MCE1B"/>
    <property type="match status" value="1"/>
</dbReference>
<dbReference type="Pfam" id="PF11887">
    <property type="entry name" value="Mce4_CUP1"/>
    <property type="match status" value="1"/>
</dbReference>
<organism evidence="4 5">
    <name type="scientific">Mycobacterium nebraskense</name>
    <dbReference type="NCBI Taxonomy" id="244292"/>
    <lineage>
        <taxon>Bacteria</taxon>
        <taxon>Bacillati</taxon>
        <taxon>Actinomycetota</taxon>
        <taxon>Actinomycetes</taxon>
        <taxon>Mycobacteriales</taxon>
        <taxon>Mycobacteriaceae</taxon>
        <taxon>Mycobacterium</taxon>
    </lineage>
</organism>
<dbReference type="GO" id="GO:0005576">
    <property type="term" value="C:extracellular region"/>
    <property type="evidence" value="ECO:0007669"/>
    <property type="project" value="TreeGrafter"/>
</dbReference>
<evidence type="ECO:0000256" key="1">
    <source>
        <dbReference type="SAM" id="Phobius"/>
    </source>
</evidence>
<dbReference type="InterPro" id="IPR003399">
    <property type="entry name" value="Mce/MlaD"/>
</dbReference>
<feature type="transmembrane region" description="Helical" evidence="1">
    <location>
        <begin position="12"/>
        <end position="32"/>
    </location>
</feature>
<comment type="caution">
    <text evidence="4">The sequence shown here is derived from an EMBL/GenBank/DDBJ whole genome shotgun (WGS) entry which is preliminary data.</text>
</comment>
<dbReference type="InterPro" id="IPR052336">
    <property type="entry name" value="MlaD_Phospholipid_Transporter"/>
</dbReference>
<dbReference type="EMBL" id="LQPH01000025">
    <property type="protein sequence ID" value="ORW33947.1"/>
    <property type="molecule type" value="Genomic_DNA"/>
</dbReference>
<evidence type="ECO:0000313" key="5">
    <source>
        <dbReference type="Proteomes" id="UP000193781"/>
    </source>
</evidence>
<name>A0A0F5NBX8_9MYCO</name>
<dbReference type="Pfam" id="PF02470">
    <property type="entry name" value="MlaD"/>
    <property type="match status" value="1"/>
</dbReference>
<dbReference type="NCBIfam" id="TIGR00996">
    <property type="entry name" value="Mtu_fam_mce"/>
    <property type="match status" value="1"/>
</dbReference>
<protein>
    <submittedName>
        <fullName evidence="4">Mammalian cell entry protein</fullName>
    </submittedName>
</protein>
<dbReference type="Proteomes" id="UP000193781">
    <property type="component" value="Unassembled WGS sequence"/>
</dbReference>
<dbReference type="RefSeq" id="WP_007172260.1">
    <property type="nucleotide sequence ID" value="NZ_JACKSS010000015.1"/>
</dbReference>
<evidence type="ECO:0000259" key="3">
    <source>
        <dbReference type="Pfam" id="PF11887"/>
    </source>
</evidence>
<keyword evidence="5" id="KW-1185">Reference proteome</keyword>
<reference evidence="4 5" key="1">
    <citation type="submission" date="2016-01" db="EMBL/GenBank/DDBJ databases">
        <title>The new phylogeny of the genus Mycobacterium.</title>
        <authorList>
            <person name="Tarcisio F."/>
            <person name="Conor M."/>
            <person name="Antonella G."/>
            <person name="Elisabetta G."/>
            <person name="Giulia F.S."/>
            <person name="Sara T."/>
            <person name="Anna F."/>
            <person name="Clotilde B."/>
            <person name="Roberto B."/>
            <person name="Veronica D.S."/>
            <person name="Fabio R."/>
            <person name="Monica P."/>
            <person name="Olivier J."/>
            <person name="Enrico T."/>
            <person name="Nicola S."/>
        </authorList>
    </citation>
    <scope>NUCLEOTIDE SEQUENCE [LARGE SCALE GENOMIC DNA]</scope>
    <source>
        <strain evidence="4 5">DSM 44803</strain>
    </source>
</reference>
<keyword evidence="1" id="KW-0812">Transmembrane</keyword>
<dbReference type="InterPro" id="IPR024516">
    <property type="entry name" value="Mce_C"/>
</dbReference>
<evidence type="ECO:0000313" key="4">
    <source>
        <dbReference type="EMBL" id="ORW33947.1"/>
    </source>
</evidence>
<gene>
    <name evidence="4" type="ORF">AWC17_24615</name>
</gene>
<dbReference type="GO" id="GO:0051701">
    <property type="term" value="P:biological process involved in interaction with host"/>
    <property type="evidence" value="ECO:0007669"/>
    <property type="project" value="TreeGrafter"/>
</dbReference>
<sequence length="347" mass="37314">MKKITATAVKFSTAVLTLIAVTVIIVVVFAQLRFNKTSSYTAEFSTASGLRAGQFVRASGVEIGKVSSVRITEGGHRVRVDFEVDRSVPLYQSTTASIRYADLLGQRYVELKRGDGEGMDRVLPPGGFIPLSRTEPALDLDALIGGFKPVFRALDPDKVNTIATAIVTVFQGQGGTINDILDQTAQLTAQIAGRDQAIGEVISNLNVVLETTVKHRKEFDQTIDNVDKLITGLSNQADPLAANVAHIGNVAGTLADLLSDNRPLLQKAVGYVQNTLQPLIDRLDYVDGVLRDAPQSAKRVAGIGGLYGDFFNFYACDVTLKVDGLQPGGPVRTVKLWSQPTGRCTPK</sequence>
<keyword evidence="1" id="KW-1133">Transmembrane helix</keyword>
<proteinExistence type="predicted"/>
<dbReference type="OrthoDB" id="338143at2"/>
<evidence type="ECO:0000259" key="2">
    <source>
        <dbReference type="Pfam" id="PF02470"/>
    </source>
</evidence>
<dbReference type="STRING" id="244292.ABW17_26250"/>
<accession>A0A0F5NBX8</accession>
<dbReference type="InterPro" id="IPR005693">
    <property type="entry name" value="Mce"/>
</dbReference>
<dbReference type="AlphaFoldDB" id="A0A0F5NBX8"/>
<feature type="domain" description="Mce/MlaD" evidence="2">
    <location>
        <begin position="37"/>
        <end position="114"/>
    </location>
</feature>
<keyword evidence="1" id="KW-0472">Membrane</keyword>
<feature type="domain" description="Mammalian cell entry C-terminal" evidence="3">
    <location>
        <begin position="121"/>
        <end position="318"/>
    </location>
</feature>